<keyword evidence="2" id="KW-1133">Transmembrane helix</keyword>
<sequence>MSTARPYGGADSGHSASIQIDPPAQSVVPSATGTPFPLPAHRPNYNDDDEDSDEDGPLLGASTTTRGGSGPRHHQLVDQDETGQGRRSSERAPFLYRLHDWLADRGTKLMSFSSNLRSDKSPLAGWLKVLKWAFTFLGVVLLLGLSGLLGWFLYDSLAVCSVNDSNSVLLQYSFHPEQYKNFFFHLDRDT</sequence>
<reference evidence="3" key="1">
    <citation type="journal article" date="2020" name="Fungal Divers.">
        <title>Resolving the Mortierellaceae phylogeny through synthesis of multi-gene phylogenetics and phylogenomics.</title>
        <authorList>
            <person name="Vandepol N."/>
            <person name="Liber J."/>
            <person name="Desiro A."/>
            <person name="Na H."/>
            <person name="Kennedy M."/>
            <person name="Barry K."/>
            <person name="Grigoriev I.V."/>
            <person name="Miller A.N."/>
            <person name="O'Donnell K."/>
            <person name="Stajich J.E."/>
            <person name="Bonito G."/>
        </authorList>
    </citation>
    <scope>NUCLEOTIDE SEQUENCE</scope>
    <source>
        <strain evidence="3">NRRL 2591</strain>
    </source>
</reference>
<name>A0A9P6EW02_9FUNG</name>
<feature type="non-terminal residue" evidence="3">
    <location>
        <position position="190"/>
    </location>
</feature>
<protein>
    <submittedName>
        <fullName evidence="3">Uncharacterized protein</fullName>
    </submittedName>
</protein>
<proteinExistence type="predicted"/>
<keyword evidence="2" id="KW-0812">Transmembrane</keyword>
<gene>
    <name evidence="3" type="ORF">EC957_010174</name>
</gene>
<dbReference type="AlphaFoldDB" id="A0A9P6EW02"/>
<dbReference type="Proteomes" id="UP000723463">
    <property type="component" value="Unassembled WGS sequence"/>
</dbReference>
<evidence type="ECO:0000256" key="1">
    <source>
        <dbReference type="SAM" id="MobiDB-lite"/>
    </source>
</evidence>
<feature type="compositionally biased region" description="Acidic residues" evidence="1">
    <location>
        <begin position="46"/>
        <end position="56"/>
    </location>
</feature>
<feature type="region of interest" description="Disordered" evidence="1">
    <location>
        <begin position="1"/>
        <end position="89"/>
    </location>
</feature>
<keyword evidence="4" id="KW-1185">Reference proteome</keyword>
<keyword evidence="2" id="KW-0472">Membrane</keyword>
<accession>A0A9P6EW02</accession>
<organism evidence="3 4">
    <name type="scientific">Mortierella hygrophila</name>
    <dbReference type="NCBI Taxonomy" id="979708"/>
    <lineage>
        <taxon>Eukaryota</taxon>
        <taxon>Fungi</taxon>
        <taxon>Fungi incertae sedis</taxon>
        <taxon>Mucoromycota</taxon>
        <taxon>Mortierellomycotina</taxon>
        <taxon>Mortierellomycetes</taxon>
        <taxon>Mortierellales</taxon>
        <taxon>Mortierellaceae</taxon>
        <taxon>Mortierella</taxon>
    </lineage>
</organism>
<evidence type="ECO:0000256" key="2">
    <source>
        <dbReference type="SAM" id="Phobius"/>
    </source>
</evidence>
<evidence type="ECO:0000313" key="4">
    <source>
        <dbReference type="Proteomes" id="UP000723463"/>
    </source>
</evidence>
<dbReference type="EMBL" id="JAAAXW010000604">
    <property type="protein sequence ID" value="KAF9536659.1"/>
    <property type="molecule type" value="Genomic_DNA"/>
</dbReference>
<evidence type="ECO:0000313" key="3">
    <source>
        <dbReference type="EMBL" id="KAF9536659.1"/>
    </source>
</evidence>
<comment type="caution">
    <text evidence="3">The sequence shown here is derived from an EMBL/GenBank/DDBJ whole genome shotgun (WGS) entry which is preliminary data.</text>
</comment>
<feature type="transmembrane region" description="Helical" evidence="2">
    <location>
        <begin position="129"/>
        <end position="154"/>
    </location>
</feature>